<feature type="compositionally biased region" description="Low complexity" evidence="1">
    <location>
        <begin position="10"/>
        <end position="22"/>
    </location>
</feature>
<feature type="compositionally biased region" description="Basic and acidic residues" evidence="1">
    <location>
        <begin position="180"/>
        <end position="192"/>
    </location>
</feature>
<feature type="region of interest" description="Disordered" evidence="1">
    <location>
        <begin position="624"/>
        <end position="664"/>
    </location>
</feature>
<evidence type="ECO:0000256" key="1">
    <source>
        <dbReference type="SAM" id="MobiDB-lite"/>
    </source>
</evidence>
<dbReference type="InterPro" id="IPR019622">
    <property type="entry name" value="Rrn9_dom"/>
</dbReference>
<accession>A0A1Y2D8D4</accession>
<dbReference type="GeneID" id="63769725"/>
<dbReference type="EMBL" id="MCFJ01000027">
    <property type="protein sequence ID" value="ORY55521.1"/>
    <property type="molecule type" value="Genomic_DNA"/>
</dbReference>
<dbReference type="AlphaFoldDB" id="A0A1Y2D8D4"/>
<feature type="compositionally biased region" description="Acidic residues" evidence="1">
    <location>
        <begin position="382"/>
        <end position="391"/>
    </location>
</feature>
<evidence type="ECO:0000259" key="2">
    <source>
        <dbReference type="Pfam" id="PF10680"/>
    </source>
</evidence>
<dbReference type="RefSeq" id="XP_040709668.1">
    <property type="nucleotide sequence ID" value="XM_040853513.1"/>
</dbReference>
<dbReference type="OrthoDB" id="5412288at2759"/>
<dbReference type="InParanoid" id="A0A1Y2D8D4"/>
<proteinExistence type="predicted"/>
<feature type="domain" description="Rrn9" evidence="2">
    <location>
        <begin position="50"/>
        <end position="118"/>
    </location>
</feature>
<dbReference type="STRING" id="1141098.A0A1Y2D8D4"/>
<comment type="caution">
    <text evidence="3">The sequence shown here is derived from an EMBL/GenBank/DDBJ whole genome shotgun (WGS) entry which is preliminary data.</text>
</comment>
<dbReference type="Pfam" id="PF10680">
    <property type="entry name" value="RRN9"/>
    <property type="match status" value="1"/>
</dbReference>
<feature type="compositionally biased region" description="Low complexity" evidence="1">
    <location>
        <begin position="193"/>
        <end position="211"/>
    </location>
</feature>
<dbReference type="Proteomes" id="UP000193689">
    <property type="component" value="Unassembled WGS sequence"/>
</dbReference>
<gene>
    <name evidence="3" type="ORF">BCR38DRAFT_125623</name>
</gene>
<feature type="compositionally biased region" description="Low complexity" evidence="1">
    <location>
        <begin position="294"/>
        <end position="303"/>
    </location>
</feature>
<reference evidence="3 4" key="1">
    <citation type="submission" date="2016-07" db="EMBL/GenBank/DDBJ databases">
        <title>Pervasive Adenine N6-methylation of Active Genes in Fungi.</title>
        <authorList>
            <consortium name="DOE Joint Genome Institute"/>
            <person name="Mondo S.J."/>
            <person name="Dannebaum R.O."/>
            <person name="Kuo R.C."/>
            <person name="Labutti K."/>
            <person name="Haridas S."/>
            <person name="Kuo A."/>
            <person name="Salamov A."/>
            <person name="Ahrendt S.R."/>
            <person name="Lipzen A."/>
            <person name="Sullivan W."/>
            <person name="Andreopoulos W.B."/>
            <person name="Clum A."/>
            <person name="Lindquist E."/>
            <person name="Daum C."/>
            <person name="Ramamoorthy G.K."/>
            <person name="Gryganskyi A."/>
            <person name="Culley D."/>
            <person name="Magnuson J.K."/>
            <person name="James T.Y."/>
            <person name="O'Malley M.A."/>
            <person name="Stajich J.E."/>
            <person name="Spatafora J.W."/>
            <person name="Visel A."/>
            <person name="Grigoriev I.V."/>
        </authorList>
    </citation>
    <scope>NUCLEOTIDE SEQUENCE [LARGE SCALE GENOMIC DNA]</scope>
    <source>
        <strain evidence="3 4">CBS 129021</strain>
    </source>
</reference>
<name>A0A1Y2D8D4_9PEZI</name>
<feature type="region of interest" description="Disordered" evidence="1">
    <location>
        <begin position="294"/>
        <end position="424"/>
    </location>
</feature>
<feature type="region of interest" description="Disordered" evidence="1">
    <location>
        <begin position="179"/>
        <end position="254"/>
    </location>
</feature>
<feature type="compositionally biased region" description="Basic and acidic residues" evidence="1">
    <location>
        <begin position="356"/>
        <end position="381"/>
    </location>
</feature>
<keyword evidence="4" id="KW-1185">Reference proteome</keyword>
<organism evidence="3 4">
    <name type="scientific">Pseudomassariella vexata</name>
    <dbReference type="NCBI Taxonomy" id="1141098"/>
    <lineage>
        <taxon>Eukaryota</taxon>
        <taxon>Fungi</taxon>
        <taxon>Dikarya</taxon>
        <taxon>Ascomycota</taxon>
        <taxon>Pezizomycotina</taxon>
        <taxon>Sordariomycetes</taxon>
        <taxon>Xylariomycetidae</taxon>
        <taxon>Amphisphaeriales</taxon>
        <taxon>Pseudomassariaceae</taxon>
        <taxon>Pseudomassariella</taxon>
    </lineage>
</organism>
<feature type="compositionally biased region" description="Basic and acidic residues" evidence="1">
    <location>
        <begin position="644"/>
        <end position="655"/>
    </location>
</feature>
<feature type="region of interest" description="Disordered" evidence="1">
    <location>
        <begin position="498"/>
        <end position="552"/>
    </location>
</feature>
<evidence type="ECO:0000313" key="3">
    <source>
        <dbReference type="EMBL" id="ORY55521.1"/>
    </source>
</evidence>
<feature type="compositionally biased region" description="Basic residues" evidence="1">
    <location>
        <begin position="631"/>
        <end position="643"/>
    </location>
</feature>
<feature type="compositionally biased region" description="Low complexity" evidence="1">
    <location>
        <begin position="540"/>
        <end position="552"/>
    </location>
</feature>
<evidence type="ECO:0000313" key="4">
    <source>
        <dbReference type="Proteomes" id="UP000193689"/>
    </source>
</evidence>
<protein>
    <recommendedName>
        <fullName evidence="2">Rrn9 domain-containing protein</fullName>
    </recommendedName>
</protein>
<feature type="compositionally biased region" description="Basic residues" evidence="1">
    <location>
        <begin position="344"/>
        <end position="355"/>
    </location>
</feature>
<sequence>MKMNSDADGDYTTSSDSGSAASERPNRWDGAPSTWQYMNREEINTLTAFNELSNSDLSVHLYNAFMLKKNGSRANGEFGPLPNEDINAATGQKIQAVDWVPQRSWTAWPMSASAVPASEFDKQIEEADADEIFTVRKQEVDLPSRALEEAVSAAMLRFSKAKFESRAWDEGSLGQFDVANDDRDGLSDHDSSESATTGSRSRSRSVPRPASAQVRSIKQETETETEDAIKGGKIQVDGSDGEDGDGLKARPLRPTVATDDQLSYALLRPIARHILSQLDATLVVLHNARETTMSYLSDSSSESEPSREPLRKKRGRPAKAGIGRPTRDAPPPATSQDGNDGIPAKKKGGRPRKIYPRLEGETSREHAIRIARQRKEPIPHFDDDEASDEMDSNGPALKPNQRVSNKSKRSRSKSRDAVTDAYEHRRFHKERNRARLGLRDWRDVLGAAALAGFPQAALDRAARRCADLFGQSMELRTLTEGGRQDTLIRYEPGIVPVVPYVPGEESGGEDNDDGDKRLSQTKRRVRSASIASDNSRGRSSRSCSRGRSRSGSASAVCSHFCSVRGCVRNVEGFSRRTNLLRHLRLVHDMDSEEVATDVDSEDEMVGAVHVDGFLKPIKIRKGWRATDHAPRSLRKPRPGHAKRRDSSEKNRRGDGDITMNEDSQ</sequence>
<feature type="compositionally biased region" description="Basic and acidic residues" evidence="1">
    <location>
        <begin position="413"/>
        <end position="424"/>
    </location>
</feature>
<feature type="region of interest" description="Disordered" evidence="1">
    <location>
        <begin position="1"/>
        <end position="33"/>
    </location>
</feature>